<dbReference type="PANTHER" id="PTHR15440:SF0">
    <property type="entry name" value="PROTEIN XRP2"/>
    <property type="match status" value="1"/>
</dbReference>
<evidence type="ECO:0000256" key="2">
    <source>
        <dbReference type="ARBA" id="ARBA00008848"/>
    </source>
</evidence>
<evidence type="ECO:0000256" key="8">
    <source>
        <dbReference type="ARBA" id="ARBA00023134"/>
    </source>
</evidence>
<proteinExistence type="inferred from homology"/>
<evidence type="ECO:0000313" key="15">
    <source>
        <dbReference type="EMBL" id="CAD7275377.1"/>
    </source>
</evidence>
<keyword evidence="10" id="KW-0564">Palmitate</keyword>
<keyword evidence="8" id="KW-0342">GTP-binding</keyword>
<dbReference type="PROSITE" id="PS50003">
    <property type="entry name" value="PH_DOMAIN"/>
    <property type="match status" value="1"/>
</dbReference>
<dbReference type="InterPro" id="IPR012945">
    <property type="entry name" value="Tubulin-bd_cofactor_C_dom"/>
</dbReference>
<evidence type="ECO:0000256" key="11">
    <source>
        <dbReference type="ARBA" id="ARBA00023288"/>
    </source>
</evidence>
<feature type="region of interest" description="Disordered" evidence="12">
    <location>
        <begin position="623"/>
        <end position="660"/>
    </location>
</feature>
<dbReference type="SMART" id="SM00233">
    <property type="entry name" value="PH"/>
    <property type="match status" value="1"/>
</dbReference>
<dbReference type="GO" id="GO:0006892">
    <property type="term" value="P:post-Golgi vesicle-mediated transport"/>
    <property type="evidence" value="ECO:0007669"/>
    <property type="project" value="TreeGrafter"/>
</dbReference>
<name>A0A7R9BHW8_9CRUS</name>
<comment type="subcellular location">
    <subcellularLocation>
        <location evidence="1">Cell membrane</location>
        <topology evidence="1">Lipid-anchor</topology>
        <orientation evidence="1">Cytoplasmic side</orientation>
    </subcellularLocation>
</comment>
<evidence type="ECO:0000256" key="3">
    <source>
        <dbReference type="ARBA" id="ARBA00015771"/>
    </source>
</evidence>
<dbReference type="SUPFAM" id="SSF69340">
    <property type="entry name" value="C-terminal domain of adenylylcyclase associated protein"/>
    <property type="match status" value="1"/>
</dbReference>
<evidence type="ECO:0000256" key="12">
    <source>
        <dbReference type="SAM" id="MobiDB-lite"/>
    </source>
</evidence>
<keyword evidence="7" id="KW-0547">Nucleotide-binding</keyword>
<dbReference type="Gene3D" id="2.160.20.70">
    <property type="match status" value="1"/>
</dbReference>
<dbReference type="InterPro" id="IPR001849">
    <property type="entry name" value="PH_domain"/>
</dbReference>
<evidence type="ECO:0000256" key="1">
    <source>
        <dbReference type="ARBA" id="ARBA00004342"/>
    </source>
</evidence>
<evidence type="ECO:0000256" key="10">
    <source>
        <dbReference type="ARBA" id="ARBA00023139"/>
    </source>
</evidence>
<dbReference type="InterPro" id="IPR036223">
    <property type="entry name" value="CAP_C_sf"/>
</dbReference>
<dbReference type="OrthoDB" id="194775at2759"/>
<keyword evidence="11" id="KW-0449">Lipoprotein</keyword>
<comment type="similarity">
    <text evidence="2">Belongs to the TBCC family.</text>
</comment>
<dbReference type="InterPro" id="IPR036850">
    <property type="entry name" value="NDK-like_dom_sf"/>
</dbReference>
<accession>A0A7R9BHW8</accession>
<dbReference type="EMBL" id="CAJPEX010000406">
    <property type="protein sequence ID" value="CAG0915529.1"/>
    <property type="molecule type" value="Genomic_DNA"/>
</dbReference>
<dbReference type="EMBL" id="OA882443">
    <property type="protein sequence ID" value="CAD7275377.1"/>
    <property type="molecule type" value="Genomic_DNA"/>
</dbReference>
<feature type="domain" description="PH" evidence="13">
    <location>
        <begin position="401"/>
        <end position="499"/>
    </location>
</feature>
<keyword evidence="5" id="KW-1003">Cell membrane</keyword>
<feature type="compositionally biased region" description="Low complexity" evidence="12">
    <location>
        <begin position="643"/>
        <end position="652"/>
    </location>
</feature>
<feature type="region of interest" description="Disordered" evidence="12">
    <location>
        <begin position="507"/>
        <end position="529"/>
    </location>
</feature>
<evidence type="ECO:0000259" key="13">
    <source>
        <dbReference type="PROSITE" id="PS50003"/>
    </source>
</evidence>
<dbReference type="InterPro" id="IPR039093">
    <property type="entry name" value="XRP2"/>
</dbReference>
<dbReference type="SUPFAM" id="SSF50729">
    <property type="entry name" value="PH domain-like"/>
    <property type="match status" value="1"/>
</dbReference>
<dbReference type="GO" id="GO:0005525">
    <property type="term" value="F:GTP binding"/>
    <property type="evidence" value="ECO:0007669"/>
    <property type="project" value="UniProtKB-KW"/>
</dbReference>
<evidence type="ECO:0000256" key="4">
    <source>
        <dbReference type="ARBA" id="ARBA00022468"/>
    </source>
</evidence>
<evidence type="ECO:0000256" key="6">
    <source>
        <dbReference type="ARBA" id="ARBA00022707"/>
    </source>
</evidence>
<dbReference type="GO" id="GO:1990075">
    <property type="term" value="C:periciliary membrane compartment"/>
    <property type="evidence" value="ECO:0007669"/>
    <property type="project" value="TreeGrafter"/>
</dbReference>
<feature type="compositionally biased region" description="Basic and acidic residues" evidence="12">
    <location>
        <begin position="515"/>
        <end position="525"/>
    </location>
</feature>
<feature type="domain" description="C-CAP/cofactor C-like" evidence="14">
    <location>
        <begin position="60"/>
        <end position="215"/>
    </location>
</feature>
<protein>
    <recommendedName>
        <fullName evidence="3">Protein XRP2</fullName>
    </recommendedName>
</protein>
<evidence type="ECO:0000256" key="5">
    <source>
        <dbReference type="ARBA" id="ARBA00022475"/>
    </source>
</evidence>
<dbReference type="Gene3D" id="2.30.29.30">
    <property type="entry name" value="Pleckstrin-homology domain (PH domain)/Phosphotyrosine-binding domain (PTB)"/>
    <property type="match status" value="1"/>
</dbReference>
<dbReference type="AlphaFoldDB" id="A0A7R9BHW8"/>
<dbReference type="PANTHER" id="PTHR15440">
    <property type="entry name" value="XRP2 PROTEIN"/>
    <property type="match status" value="1"/>
</dbReference>
<dbReference type="Gene3D" id="3.30.70.141">
    <property type="entry name" value="Nucleoside diphosphate kinase-like domain"/>
    <property type="match status" value="1"/>
</dbReference>
<dbReference type="Proteomes" id="UP000678499">
    <property type="component" value="Unassembled WGS sequence"/>
</dbReference>
<dbReference type="GO" id="GO:0005929">
    <property type="term" value="C:cilium"/>
    <property type="evidence" value="ECO:0007669"/>
    <property type="project" value="TreeGrafter"/>
</dbReference>
<dbReference type="SMART" id="SM00673">
    <property type="entry name" value="CARP"/>
    <property type="match status" value="2"/>
</dbReference>
<gene>
    <name evidence="15" type="ORF">NMOB1V02_LOCUS3174</name>
</gene>
<evidence type="ECO:0000256" key="7">
    <source>
        <dbReference type="ARBA" id="ARBA00022741"/>
    </source>
</evidence>
<keyword evidence="4" id="KW-0343">GTPase activation</keyword>
<dbReference type="Pfam" id="PF07986">
    <property type="entry name" value="TBCC"/>
    <property type="match status" value="1"/>
</dbReference>
<sequence>MGAPLKVLVRFSVISVNQRCNLSNTYGLLINVMGCRISRVLSFLTGHSNASALEMSAKKPAKYSWETRPKLDPAEYTFDSVCQDVVGKLPGSIDGQQFIVQNCTDSMILLFDCIGSITIDDCRRCKIFVGPVASSIFIRGCLECTVIVACGQFRMRDCSCLDIMLHCATQPIIESSKNVRFGCYQYFYNGLPEQFSKAGLNFFNNQWWNVHDFTPDDAVSNWDLMPSTEKPDVFLNGREKLGIEYVELEVSSEEETSIIPLSHGDRGMRHDGAGFICLFSYPEHVSDARKVLSAIRDSHKDILLVRSKSMMITESDAERIFNTKIYANVCAGGPVIGLHFCGVDVVITLTRMANRLKRSHVFVAEDNTVAMKRADAFFCFADMMWCVENPSGREITMTPQDLRVQGNMLKFTNVVKGWQYRWFSLDPERGCLEYYIEMPPPDSKVPPRRVMMLGGAVISPTDEDDQTFTVIPVDGDPFKLRTSVKERQNWIQRLRAVAQLHTDAIARNNPPLSVKEQRSSSDTTREYQPTKVKVPIPATGLSAMDALASAQGTLQQTVTVHEALASAIESLPPQSEQWKPTEPQLLIMKATSQAALASLQKCFEMLQTRHYYNSQALQSQAALQGSKKNIFHGPRKPSRKPKTSTSKESTSEQVFATTPK</sequence>
<dbReference type="InterPro" id="IPR017901">
    <property type="entry name" value="C-CAP_CF_C-like"/>
</dbReference>
<dbReference type="InterPro" id="IPR016098">
    <property type="entry name" value="CAP/MinC_C"/>
</dbReference>
<feature type="compositionally biased region" description="Basic residues" evidence="12">
    <location>
        <begin position="629"/>
        <end position="642"/>
    </location>
</feature>
<evidence type="ECO:0000256" key="9">
    <source>
        <dbReference type="ARBA" id="ARBA00023136"/>
    </source>
</evidence>
<keyword evidence="16" id="KW-1185">Reference proteome</keyword>
<dbReference type="GO" id="GO:0005096">
    <property type="term" value="F:GTPase activator activity"/>
    <property type="evidence" value="ECO:0007669"/>
    <property type="project" value="UniProtKB-KW"/>
</dbReference>
<organism evidence="15">
    <name type="scientific">Notodromas monacha</name>
    <dbReference type="NCBI Taxonomy" id="399045"/>
    <lineage>
        <taxon>Eukaryota</taxon>
        <taxon>Metazoa</taxon>
        <taxon>Ecdysozoa</taxon>
        <taxon>Arthropoda</taxon>
        <taxon>Crustacea</taxon>
        <taxon>Oligostraca</taxon>
        <taxon>Ostracoda</taxon>
        <taxon>Podocopa</taxon>
        <taxon>Podocopida</taxon>
        <taxon>Cypridocopina</taxon>
        <taxon>Cypridoidea</taxon>
        <taxon>Cyprididae</taxon>
        <taxon>Notodromas</taxon>
    </lineage>
</organism>
<reference evidence="15" key="1">
    <citation type="submission" date="2020-11" db="EMBL/GenBank/DDBJ databases">
        <authorList>
            <person name="Tran Van P."/>
        </authorList>
    </citation>
    <scope>NUCLEOTIDE SEQUENCE</scope>
</reference>
<dbReference type="InterPro" id="IPR006599">
    <property type="entry name" value="CARP_motif"/>
</dbReference>
<dbReference type="InterPro" id="IPR011993">
    <property type="entry name" value="PH-like_dom_sf"/>
</dbReference>
<keyword evidence="9" id="KW-0472">Membrane</keyword>
<dbReference type="PROSITE" id="PS51329">
    <property type="entry name" value="C_CAP_COFACTOR_C"/>
    <property type="match status" value="1"/>
</dbReference>
<evidence type="ECO:0000259" key="14">
    <source>
        <dbReference type="PROSITE" id="PS51329"/>
    </source>
</evidence>
<keyword evidence="6" id="KW-0519">Myristate</keyword>
<evidence type="ECO:0000313" key="16">
    <source>
        <dbReference type="Proteomes" id="UP000678499"/>
    </source>
</evidence>